<reference evidence="2 4" key="1">
    <citation type="submission" date="2016-02" db="EMBL/GenBank/DDBJ databases">
        <title>Draft genome sequence for Clostridium paradoxum JW-YL-7.</title>
        <authorList>
            <person name="Utturkar S.M."/>
            <person name="Lancaster A."/>
            <person name="Poole F.L."/>
            <person name="Adams M.W."/>
            <person name="Brown S.D."/>
        </authorList>
    </citation>
    <scope>NUCLEOTIDE SEQUENCE [LARGE SCALE GENOMIC DNA]</scope>
    <source>
        <strain evidence="2 4">JW-YL-7</strain>
    </source>
</reference>
<comment type="similarity">
    <text evidence="1">Belongs to the asp23 family.</text>
</comment>
<comment type="caution">
    <text evidence="2">The sequence shown here is derived from an EMBL/GenBank/DDBJ whole genome shotgun (WGS) entry which is preliminary data.</text>
</comment>
<dbReference type="RefSeq" id="WP_066069093.1">
    <property type="nucleotide sequence ID" value="NZ_FRBG01000008.1"/>
</dbReference>
<dbReference type="EMBL" id="FRBG01000008">
    <property type="protein sequence ID" value="SHK95981.1"/>
    <property type="molecule type" value="Genomic_DNA"/>
</dbReference>
<dbReference type="Proteomes" id="UP000092605">
    <property type="component" value="Unassembled WGS sequence"/>
</dbReference>
<dbReference type="PANTHER" id="PTHR34297:SF2">
    <property type="entry name" value="ASP23_GLS24 FAMILY ENVELOPE STRESS RESPONSE PROTEIN"/>
    <property type="match status" value="1"/>
</dbReference>
<dbReference type="OrthoDB" id="9791482at2"/>
<evidence type="ECO:0000313" key="4">
    <source>
        <dbReference type="Proteomes" id="UP000092605"/>
    </source>
</evidence>
<dbReference type="InterPro" id="IPR005531">
    <property type="entry name" value="Asp23"/>
</dbReference>
<name>A0A150FPS1_CLOPD</name>
<dbReference type="AlphaFoldDB" id="A0A150FPS1"/>
<proteinExistence type="inferred from homology"/>
<evidence type="ECO:0000313" key="2">
    <source>
        <dbReference type="EMBL" id="KXZ39611.1"/>
    </source>
</evidence>
<dbReference type="STRING" id="1121328.JWYL7_0686"/>
<dbReference type="PATRIC" id="fig|1121328.3.peg.690"/>
<gene>
    <name evidence="2" type="ORF">JWYL7_0686</name>
    <name evidence="3" type="ORF">SAMN05661008_01196</name>
</gene>
<evidence type="ECO:0000256" key="1">
    <source>
        <dbReference type="ARBA" id="ARBA00005721"/>
    </source>
</evidence>
<evidence type="ECO:0000313" key="3">
    <source>
        <dbReference type="EMBL" id="SHK95981.1"/>
    </source>
</evidence>
<accession>A0A150FPS1</accession>
<dbReference type="Pfam" id="PF03780">
    <property type="entry name" value="Asp23"/>
    <property type="match status" value="1"/>
</dbReference>
<sequence length="119" mass="13358">MSGKITNNYGNIYIDTEVIAKIASQSAIECYGLVGMGYRSKVDGLVELLKKEQMSKGVQVKIDEDNVYIELFVIIQYGTKISVVADNIINRVKYSVEKFTGLKVNRVDINVQGVRVHNR</sequence>
<dbReference type="Proteomes" id="UP000323392">
    <property type="component" value="Unassembled WGS sequence"/>
</dbReference>
<dbReference type="PANTHER" id="PTHR34297">
    <property type="entry name" value="HYPOTHETICAL CYTOSOLIC PROTEIN-RELATED"/>
    <property type="match status" value="1"/>
</dbReference>
<protein>
    <submittedName>
        <fullName evidence="3">Uncharacterized conserved protein YloU, alkaline shock protein (Asp23) family</fullName>
    </submittedName>
</protein>
<keyword evidence="5" id="KW-1185">Reference proteome</keyword>
<evidence type="ECO:0000313" key="5">
    <source>
        <dbReference type="Proteomes" id="UP000323392"/>
    </source>
</evidence>
<dbReference type="EMBL" id="LSFY01000001">
    <property type="protein sequence ID" value="KXZ39611.1"/>
    <property type="molecule type" value="Genomic_DNA"/>
</dbReference>
<reference evidence="3 5" key="2">
    <citation type="submission" date="2016-11" db="EMBL/GenBank/DDBJ databases">
        <authorList>
            <person name="Varghese N."/>
            <person name="Submissions S."/>
        </authorList>
    </citation>
    <scope>NUCLEOTIDE SEQUENCE [LARGE SCALE GENOMIC DNA]</scope>
    <source>
        <strain evidence="3 5">DSM 7308</strain>
    </source>
</reference>
<organism evidence="2 4">
    <name type="scientific">Alkalithermobacter thermoalcaliphilus JW-YL-7 = DSM 7308</name>
    <dbReference type="NCBI Taxonomy" id="1121328"/>
    <lineage>
        <taxon>Bacteria</taxon>
        <taxon>Bacillati</taxon>
        <taxon>Bacillota</taxon>
        <taxon>Clostridia</taxon>
        <taxon>Peptostreptococcales</taxon>
        <taxon>Tepidibacteraceae</taxon>
        <taxon>Alkalithermobacter</taxon>
    </lineage>
</organism>